<evidence type="ECO:0000313" key="2">
    <source>
        <dbReference type="EMBL" id="GAA5495885.1"/>
    </source>
</evidence>
<feature type="transmembrane region" description="Helical" evidence="1">
    <location>
        <begin position="55"/>
        <end position="73"/>
    </location>
</feature>
<sequence length="79" mass="8612">MAILNYILILLYSIGVFLLLAFSGGNVNVITYFGLLILLAGIVIFWKKSRKLEDPALIILIAQLAGIATYLMQLCGPLA</sequence>
<proteinExistence type="predicted"/>
<accession>A0ABP9UZT6</accession>
<keyword evidence="1" id="KW-0472">Membrane</keyword>
<feature type="transmembrane region" description="Helical" evidence="1">
    <location>
        <begin position="29"/>
        <end position="46"/>
    </location>
</feature>
<evidence type="ECO:0000256" key="1">
    <source>
        <dbReference type="SAM" id="Phobius"/>
    </source>
</evidence>
<protein>
    <recommendedName>
        <fullName evidence="4">LPXTG cell wall anchor domain-containing protein</fullName>
    </recommendedName>
</protein>
<dbReference type="EMBL" id="BAABRL010000006">
    <property type="protein sequence ID" value="GAA5495885.1"/>
    <property type="molecule type" value="Genomic_DNA"/>
</dbReference>
<dbReference type="RefSeq" id="WP_346188622.1">
    <property type="nucleotide sequence ID" value="NZ_BAABRL010000006.1"/>
</dbReference>
<organism evidence="2 3">
    <name type="scientific">Rubritalea halochordaticola</name>
    <dbReference type="NCBI Taxonomy" id="714537"/>
    <lineage>
        <taxon>Bacteria</taxon>
        <taxon>Pseudomonadati</taxon>
        <taxon>Verrucomicrobiota</taxon>
        <taxon>Verrucomicrobiia</taxon>
        <taxon>Verrucomicrobiales</taxon>
        <taxon>Rubritaleaceae</taxon>
        <taxon>Rubritalea</taxon>
    </lineage>
</organism>
<evidence type="ECO:0000313" key="3">
    <source>
        <dbReference type="Proteomes" id="UP001424741"/>
    </source>
</evidence>
<feature type="transmembrane region" description="Helical" evidence="1">
    <location>
        <begin position="7"/>
        <end position="23"/>
    </location>
</feature>
<comment type="caution">
    <text evidence="2">The sequence shown here is derived from an EMBL/GenBank/DDBJ whole genome shotgun (WGS) entry which is preliminary data.</text>
</comment>
<gene>
    <name evidence="2" type="ORF">Rhal01_02066</name>
</gene>
<reference evidence="2 3" key="1">
    <citation type="submission" date="2024-02" db="EMBL/GenBank/DDBJ databases">
        <title>Rubritalea halochordaticola NBRC 107102.</title>
        <authorList>
            <person name="Ichikawa N."/>
            <person name="Katano-Makiyama Y."/>
            <person name="Hidaka K."/>
        </authorList>
    </citation>
    <scope>NUCLEOTIDE SEQUENCE [LARGE SCALE GENOMIC DNA]</scope>
    <source>
        <strain evidence="2 3">NBRC 107102</strain>
    </source>
</reference>
<keyword evidence="1" id="KW-1133">Transmembrane helix</keyword>
<keyword evidence="1" id="KW-0812">Transmembrane</keyword>
<keyword evidence="3" id="KW-1185">Reference proteome</keyword>
<name>A0ABP9UZT6_9BACT</name>
<evidence type="ECO:0008006" key="4">
    <source>
        <dbReference type="Google" id="ProtNLM"/>
    </source>
</evidence>
<dbReference type="Proteomes" id="UP001424741">
    <property type="component" value="Unassembled WGS sequence"/>
</dbReference>